<dbReference type="Proteomes" id="UP001168821">
    <property type="component" value="Unassembled WGS sequence"/>
</dbReference>
<evidence type="ECO:0000313" key="2">
    <source>
        <dbReference type="EMBL" id="KAJ3657376.1"/>
    </source>
</evidence>
<evidence type="ECO:0000313" key="3">
    <source>
        <dbReference type="Proteomes" id="UP001168821"/>
    </source>
</evidence>
<name>A0AA38IL47_9CUCU</name>
<comment type="caution">
    <text evidence="2">The sequence shown here is derived from an EMBL/GenBank/DDBJ whole genome shotgun (WGS) entry which is preliminary data.</text>
</comment>
<gene>
    <name evidence="2" type="ORF">Zmor_009185</name>
</gene>
<protein>
    <submittedName>
        <fullName evidence="2">Uncharacterized protein</fullName>
    </submittedName>
</protein>
<feature type="compositionally biased region" description="Polar residues" evidence="1">
    <location>
        <begin position="21"/>
        <end position="42"/>
    </location>
</feature>
<organism evidence="2 3">
    <name type="scientific">Zophobas morio</name>
    <dbReference type="NCBI Taxonomy" id="2755281"/>
    <lineage>
        <taxon>Eukaryota</taxon>
        <taxon>Metazoa</taxon>
        <taxon>Ecdysozoa</taxon>
        <taxon>Arthropoda</taxon>
        <taxon>Hexapoda</taxon>
        <taxon>Insecta</taxon>
        <taxon>Pterygota</taxon>
        <taxon>Neoptera</taxon>
        <taxon>Endopterygota</taxon>
        <taxon>Coleoptera</taxon>
        <taxon>Polyphaga</taxon>
        <taxon>Cucujiformia</taxon>
        <taxon>Tenebrionidae</taxon>
        <taxon>Zophobas</taxon>
    </lineage>
</organism>
<reference evidence="2" key="1">
    <citation type="journal article" date="2023" name="G3 (Bethesda)">
        <title>Whole genome assemblies of Zophobas morio and Tenebrio molitor.</title>
        <authorList>
            <person name="Kaur S."/>
            <person name="Stinson S.A."/>
            <person name="diCenzo G.C."/>
        </authorList>
    </citation>
    <scope>NUCLEOTIDE SEQUENCE</scope>
    <source>
        <strain evidence="2">QUZm001</strain>
    </source>
</reference>
<accession>A0AA38IL47</accession>
<keyword evidence="3" id="KW-1185">Reference proteome</keyword>
<evidence type="ECO:0000256" key="1">
    <source>
        <dbReference type="SAM" id="MobiDB-lite"/>
    </source>
</evidence>
<feature type="region of interest" description="Disordered" evidence="1">
    <location>
        <begin position="20"/>
        <end position="46"/>
    </location>
</feature>
<dbReference type="AlphaFoldDB" id="A0AA38IL47"/>
<proteinExistence type="predicted"/>
<dbReference type="EMBL" id="JALNTZ010000003">
    <property type="protein sequence ID" value="KAJ3657376.1"/>
    <property type="molecule type" value="Genomic_DNA"/>
</dbReference>
<sequence>MQAINPPKSSFFLRYPLTPTRRISNNQPTKSSSRWSINTNPTPRAANRSCKHLAVTLTQLTPEPDALLPYPLTLQRTQRTRKRAICGHFAGISASGPLGEVDAASAHLLHSSTVAR</sequence>